<dbReference type="PANTHER" id="PTHR24305:SF190">
    <property type="entry name" value="P450, PUTATIVE (EUROFUNG)-RELATED"/>
    <property type="match status" value="1"/>
</dbReference>
<evidence type="ECO:0000256" key="5">
    <source>
        <dbReference type="ARBA" id="ARBA00023002"/>
    </source>
</evidence>
<dbReference type="InterPro" id="IPR050121">
    <property type="entry name" value="Cytochrome_P450_monoxygenase"/>
</dbReference>
<dbReference type="PRINTS" id="PR00385">
    <property type="entry name" value="P450"/>
</dbReference>
<keyword evidence="10" id="KW-0812">Transmembrane</keyword>
<dbReference type="CDD" id="cd11060">
    <property type="entry name" value="CYP57A1-like"/>
    <property type="match status" value="1"/>
</dbReference>
<name>A0A5N5WTB0_9EURO</name>
<accession>A0A5N5WTB0</accession>
<keyword evidence="4 8" id="KW-0479">Metal-binding</keyword>
<keyword evidence="12" id="KW-1185">Reference proteome</keyword>
<evidence type="ECO:0000256" key="9">
    <source>
        <dbReference type="RuleBase" id="RU000461"/>
    </source>
</evidence>
<evidence type="ECO:0000313" key="12">
    <source>
        <dbReference type="Proteomes" id="UP000326565"/>
    </source>
</evidence>
<dbReference type="Pfam" id="PF00067">
    <property type="entry name" value="p450"/>
    <property type="match status" value="1"/>
</dbReference>
<dbReference type="InterPro" id="IPR017972">
    <property type="entry name" value="Cyt_P450_CS"/>
</dbReference>
<keyword evidence="7 9" id="KW-0503">Monooxygenase</keyword>
<dbReference type="InterPro" id="IPR001128">
    <property type="entry name" value="Cyt_P450"/>
</dbReference>
<dbReference type="GO" id="GO:0016705">
    <property type="term" value="F:oxidoreductase activity, acting on paired donors, with incorporation or reduction of molecular oxygen"/>
    <property type="evidence" value="ECO:0007669"/>
    <property type="project" value="InterPro"/>
</dbReference>
<dbReference type="SUPFAM" id="SSF48264">
    <property type="entry name" value="Cytochrome P450"/>
    <property type="match status" value="1"/>
</dbReference>
<evidence type="ECO:0000256" key="4">
    <source>
        <dbReference type="ARBA" id="ARBA00022723"/>
    </source>
</evidence>
<dbReference type="FunFam" id="1.10.630.10:FF:000050">
    <property type="entry name" value="Cytochrome P450 monooxygenase"/>
    <property type="match status" value="1"/>
</dbReference>
<dbReference type="EMBL" id="ML732262">
    <property type="protein sequence ID" value="KAB8071818.1"/>
    <property type="molecule type" value="Genomic_DNA"/>
</dbReference>
<dbReference type="GO" id="GO:0005506">
    <property type="term" value="F:iron ion binding"/>
    <property type="evidence" value="ECO:0007669"/>
    <property type="project" value="InterPro"/>
</dbReference>
<sequence>MLSTTLDFVQTNPTRTIVGLFIGCLLVLWIVPFIYNVLFSPMRKVPGPFWARITKLWEFYAVLRGRSHEDYISLHNKYGPVVRVGPNRYSVIDPQDVKKIYDFGGNFAKSNFYDGLGVPPNIFTTKDNNDHKDRRRKVASLYTMSTMVSYEDAVDRMTTLFMRKLNQFASAKRLIPLPSLTQYYAFDVIGEITFDQNFGMMETMGDTQGIIKDIHGMNSNLAHLGLLPEIIIPFRLMEKLPFFGSAAVNLTKFTWAQYWKHRSTNSGIKMKSQYDTFLRKILGLEAAHKLDRINVLDSCGSNIAAGSDTTGITLSAALYYLYRNPDILAKLRDEIDTMAAEGRISDPVTYQEAQAMPYLIAVIKETLRMHPAVGTILARVVPKGGMTLASGCYLPEGTHVGTNAWPLHHSKEVYGPDADLYRPERWLEDSPQPDYRESMMFAFGGGSRTCIGRNISLLELTKTIPQIIRKFDLKFENKEKPWDMYCAWFVYPKYKCWVEQRNPAKVEA</sequence>
<dbReference type="OrthoDB" id="3934656at2759"/>
<reference evidence="11 12" key="1">
    <citation type="submission" date="2019-04" db="EMBL/GenBank/DDBJ databases">
        <title>Friends and foes A comparative genomics study of 23 Aspergillus species from section Flavi.</title>
        <authorList>
            <consortium name="DOE Joint Genome Institute"/>
            <person name="Kjaerbolling I."/>
            <person name="Vesth T."/>
            <person name="Frisvad J.C."/>
            <person name="Nybo J.L."/>
            <person name="Theobald S."/>
            <person name="Kildgaard S."/>
            <person name="Isbrandt T."/>
            <person name="Kuo A."/>
            <person name="Sato A."/>
            <person name="Lyhne E.K."/>
            <person name="Kogle M.E."/>
            <person name="Wiebenga A."/>
            <person name="Kun R.S."/>
            <person name="Lubbers R.J."/>
            <person name="Makela M.R."/>
            <person name="Barry K."/>
            <person name="Chovatia M."/>
            <person name="Clum A."/>
            <person name="Daum C."/>
            <person name="Haridas S."/>
            <person name="He G."/>
            <person name="LaButti K."/>
            <person name="Lipzen A."/>
            <person name="Mondo S."/>
            <person name="Riley R."/>
            <person name="Salamov A."/>
            <person name="Simmons B.A."/>
            <person name="Magnuson J.K."/>
            <person name="Henrissat B."/>
            <person name="Mortensen U.H."/>
            <person name="Larsen T.O."/>
            <person name="Devries R.P."/>
            <person name="Grigoriev I.V."/>
            <person name="Machida M."/>
            <person name="Baker S.E."/>
            <person name="Andersen M.R."/>
        </authorList>
    </citation>
    <scope>NUCLEOTIDE SEQUENCE [LARGE SCALE GENOMIC DNA]</scope>
    <source>
        <strain evidence="11 12">CBS 151.66</strain>
    </source>
</reference>
<organism evidence="11 12">
    <name type="scientific">Aspergillus leporis</name>
    <dbReference type="NCBI Taxonomy" id="41062"/>
    <lineage>
        <taxon>Eukaryota</taxon>
        <taxon>Fungi</taxon>
        <taxon>Dikarya</taxon>
        <taxon>Ascomycota</taxon>
        <taxon>Pezizomycotina</taxon>
        <taxon>Eurotiomycetes</taxon>
        <taxon>Eurotiomycetidae</taxon>
        <taxon>Eurotiales</taxon>
        <taxon>Aspergillaceae</taxon>
        <taxon>Aspergillus</taxon>
        <taxon>Aspergillus subgen. Circumdati</taxon>
    </lineage>
</organism>
<evidence type="ECO:0000256" key="10">
    <source>
        <dbReference type="SAM" id="Phobius"/>
    </source>
</evidence>
<keyword evidence="10" id="KW-1133">Transmembrane helix</keyword>
<dbReference type="GO" id="GO:0004497">
    <property type="term" value="F:monooxygenase activity"/>
    <property type="evidence" value="ECO:0007669"/>
    <property type="project" value="UniProtKB-KW"/>
</dbReference>
<feature type="transmembrane region" description="Helical" evidence="10">
    <location>
        <begin position="20"/>
        <end position="39"/>
    </location>
</feature>
<comment type="cofactor">
    <cofactor evidence="1 8">
        <name>heme</name>
        <dbReference type="ChEBI" id="CHEBI:30413"/>
    </cofactor>
</comment>
<dbReference type="InterPro" id="IPR002401">
    <property type="entry name" value="Cyt_P450_E_grp-I"/>
</dbReference>
<evidence type="ECO:0000313" key="11">
    <source>
        <dbReference type="EMBL" id="KAB8071818.1"/>
    </source>
</evidence>
<dbReference type="GO" id="GO:0020037">
    <property type="term" value="F:heme binding"/>
    <property type="evidence" value="ECO:0007669"/>
    <property type="project" value="InterPro"/>
</dbReference>
<evidence type="ECO:0000256" key="7">
    <source>
        <dbReference type="ARBA" id="ARBA00023033"/>
    </source>
</evidence>
<evidence type="ECO:0000256" key="1">
    <source>
        <dbReference type="ARBA" id="ARBA00001971"/>
    </source>
</evidence>
<dbReference type="AlphaFoldDB" id="A0A5N5WTB0"/>
<keyword evidence="5 9" id="KW-0560">Oxidoreductase</keyword>
<gene>
    <name evidence="11" type="ORF">BDV29DRAFT_192969</name>
</gene>
<dbReference type="PROSITE" id="PS00086">
    <property type="entry name" value="CYTOCHROME_P450"/>
    <property type="match status" value="1"/>
</dbReference>
<dbReference type="Proteomes" id="UP000326565">
    <property type="component" value="Unassembled WGS sequence"/>
</dbReference>
<keyword evidence="3 8" id="KW-0349">Heme</keyword>
<dbReference type="PANTHER" id="PTHR24305">
    <property type="entry name" value="CYTOCHROME P450"/>
    <property type="match status" value="1"/>
</dbReference>
<comment type="similarity">
    <text evidence="2 9">Belongs to the cytochrome P450 family.</text>
</comment>
<proteinExistence type="inferred from homology"/>
<dbReference type="InterPro" id="IPR036396">
    <property type="entry name" value="Cyt_P450_sf"/>
</dbReference>
<evidence type="ECO:0000256" key="8">
    <source>
        <dbReference type="PIRSR" id="PIRSR602401-1"/>
    </source>
</evidence>
<evidence type="ECO:0000256" key="2">
    <source>
        <dbReference type="ARBA" id="ARBA00010617"/>
    </source>
</evidence>
<keyword evidence="10" id="KW-0472">Membrane</keyword>
<evidence type="ECO:0000256" key="6">
    <source>
        <dbReference type="ARBA" id="ARBA00023004"/>
    </source>
</evidence>
<dbReference type="Gene3D" id="1.10.630.10">
    <property type="entry name" value="Cytochrome P450"/>
    <property type="match status" value="1"/>
</dbReference>
<protein>
    <submittedName>
        <fullName evidence="11">Cytochrome P450</fullName>
    </submittedName>
</protein>
<keyword evidence="6 8" id="KW-0408">Iron</keyword>
<feature type="binding site" description="axial binding residue" evidence="8">
    <location>
        <position position="450"/>
    </location>
    <ligand>
        <name>heme</name>
        <dbReference type="ChEBI" id="CHEBI:30413"/>
    </ligand>
    <ligandPart>
        <name>Fe</name>
        <dbReference type="ChEBI" id="CHEBI:18248"/>
    </ligandPart>
</feature>
<evidence type="ECO:0000256" key="3">
    <source>
        <dbReference type="ARBA" id="ARBA00022617"/>
    </source>
</evidence>
<dbReference type="PRINTS" id="PR00463">
    <property type="entry name" value="EP450I"/>
</dbReference>